<dbReference type="RefSeq" id="WP_394163952.1">
    <property type="nucleotide sequence ID" value="NZ_JBHGCJ010000010.1"/>
</dbReference>
<gene>
    <name evidence="1" type="ORF">ACEU0G_000110</name>
</gene>
<sequence length="156" mass="17731">MESDLSARVSDHLLKASGEVSAASSRHELKQSLVGLIQHLQDVVSRIENDHPAEGPWSEDHFLHERALEDYDRIQKHLSAVATTLADQERFVWMLRNKGNDIDAYRTQASTVASLDRAIEGVVHLMQFDTPKRMEVDIRKGFMFTSGSVNYGRTYF</sequence>
<keyword evidence="2" id="KW-1185">Reference proteome</keyword>
<name>A0ABW7CZ72_9GAMM</name>
<reference evidence="1 2" key="1">
    <citation type="submission" date="2024-09" db="EMBL/GenBank/DDBJ databases">
        <authorList>
            <consortium name="All-Russian atlas of soil microorganisms"/>
            <consortium name="as a basis for the search for new antimicrobial producers and enzymes with unique properties"/>
            <person name="Sokolova E.A."/>
            <person name="Voronina E.N."/>
        </authorList>
    </citation>
    <scope>NUCLEOTIDE SEQUENCE [LARGE SCALE GENOMIC DNA]</scope>
    <source>
        <strain evidence="1 2">AF-22b-331.1</strain>
    </source>
</reference>
<proteinExistence type="predicted"/>
<dbReference type="Proteomes" id="UP001605261">
    <property type="component" value="Unassembled WGS sequence"/>
</dbReference>
<protein>
    <submittedName>
        <fullName evidence="1">Uncharacterized protein</fullName>
    </submittedName>
</protein>
<evidence type="ECO:0000313" key="1">
    <source>
        <dbReference type="EMBL" id="MFG6110249.1"/>
    </source>
</evidence>
<dbReference type="EMBL" id="JBHGCJ010000010">
    <property type="protein sequence ID" value="MFG6110249.1"/>
    <property type="molecule type" value="Genomic_DNA"/>
</dbReference>
<accession>A0ABW7CZ72</accession>
<organism evidence="1 2">
    <name type="scientific">Stenotrophomonas nematodicola</name>
    <dbReference type="NCBI Taxonomy" id="2656746"/>
    <lineage>
        <taxon>Bacteria</taxon>
        <taxon>Pseudomonadati</taxon>
        <taxon>Pseudomonadota</taxon>
        <taxon>Gammaproteobacteria</taxon>
        <taxon>Lysobacterales</taxon>
        <taxon>Lysobacteraceae</taxon>
        <taxon>Stenotrophomonas</taxon>
    </lineage>
</organism>
<evidence type="ECO:0000313" key="2">
    <source>
        <dbReference type="Proteomes" id="UP001605261"/>
    </source>
</evidence>
<comment type="caution">
    <text evidence="1">The sequence shown here is derived from an EMBL/GenBank/DDBJ whole genome shotgun (WGS) entry which is preliminary data.</text>
</comment>